<evidence type="ECO:0000313" key="1">
    <source>
        <dbReference type="EMBL" id="RIB10713.1"/>
    </source>
</evidence>
<gene>
    <name evidence="1" type="ORF">C2G38_2205419</name>
</gene>
<protein>
    <submittedName>
        <fullName evidence="1">Uncharacterized protein</fullName>
    </submittedName>
</protein>
<accession>A0A397UT97</accession>
<dbReference type="Proteomes" id="UP000266673">
    <property type="component" value="Unassembled WGS sequence"/>
</dbReference>
<reference evidence="1 2" key="1">
    <citation type="submission" date="2018-06" db="EMBL/GenBank/DDBJ databases">
        <title>Comparative genomics reveals the genomic features of Rhizophagus irregularis, R. cerebriforme, R. diaphanum and Gigaspora rosea, and their symbiotic lifestyle signature.</title>
        <authorList>
            <person name="Morin E."/>
            <person name="San Clemente H."/>
            <person name="Chen E.C.H."/>
            <person name="De La Providencia I."/>
            <person name="Hainaut M."/>
            <person name="Kuo A."/>
            <person name="Kohler A."/>
            <person name="Murat C."/>
            <person name="Tang N."/>
            <person name="Roy S."/>
            <person name="Loubradou J."/>
            <person name="Henrissat B."/>
            <person name="Grigoriev I.V."/>
            <person name="Corradi N."/>
            <person name="Roux C."/>
            <person name="Martin F.M."/>
        </authorList>
    </citation>
    <scope>NUCLEOTIDE SEQUENCE [LARGE SCALE GENOMIC DNA]</scope>
    <source>
        <strain evidence="1 2">DAOM 194757</strain>
    </source>
</reference>
<organism evidence="1 2">
    <name type="scientific">Gigaspora rosea</name>
    <dbReference type="NCBI Taxonomy" id="44941"/>
    <lineage>
        <taxon>Eukaryota</taxon>
        <taxon>Fungi</taxon>
        <taxon>Fungi incertae sedis</taxon>
        <taxon>Mucoromycota</taxon>
        <taxon>Glomeromycotina</taxon>
        <taxon>Glomeromycetes</taxon>
        <taxon>Diversisporales</taxon>
        <taxon>Gigasporaceae</taxon>
        <taxon>Gigaspora</taxon>
    </lineage>
</organism>
<proteinExistence type="predicted"/>
<dbReference type="EMBL" id="QKWP01001219">
    <property type="protein sequence ID" value="RIB10713.1"/>
    <property type="molecule type" value="Genomic_DNA"/>
</dbReference>
<name>A0A397UT97_9GLOM</name>
<evidence type="ECO:0000313" key="2">
    <source>
        <dbReference type="Proteomes" id="UP000266673"/>
    </source>
</evidence>
<dbReference type="AlphaFoldDB" id="A0A397UT97"/>
<keyword evidence="2" id="KW-1185">Reference proteome</keyword>
<sequence>MSNNQIVKQIEKTDCSSDINQIANNFNQLYLKDNNTLNIFGEIVKELYNLYYEERLKGKRSEQIPNILDQFLTKRDLLSFGKWIEKDEHKYSFIIKNLQRWVTLMEQEMLDIVIKMELVLKRMNISVHLLSKICKDGERCWNI</sequence>
<comment type="caution">
    <text evidence="1">The sequence shown here is derived from an EMBL/GenBank/DDBJ whole genome shotgun (WGS) entry which is preliminary data.</text>
</comment>